<evidence type="ECO:0000313" key="2">
    <source>
        <dbReference type="EMBL" id="KAF7289273.1"/>
    </source>
</evidence>
<dbReference type="AlphaFoldDB" id="A0A8H6RYI4"/>
<dbReference type="Proteomes" id="UP000636479">
    <property type="component" value="Unassembled WGS sequence"/>
</dbReference>
<accession>A0A8H6RYI4</accession>
<dbReference type="GeneID" id="59352819"/>
<sequence length="485" mass="53617">MLESIPTDIALEITRHLGLRDAVSMTMTCTPLRSLTCQRNFWILILSAARILAPLDCPPLSDLATFTLAELKSLALSKLKLEANWSTEQPQLSLTRPLKTGDLLESSRILCGVQGTDILLLYGMFSDILYCWDKREACFFAEVGPISLGGEIKSIVVPNYSDGVSCDSFIFITRDREGPRTHSQSIITIRHKDGKALMLEHKSTEISDDGFIGDPTGLFPVSNATTCCIFEDAFDTEASWLSVAEREGNPSSSSIRYRQVAQLYDVDGSAGEPHARSFSYHGHGFILLLCGVMSLEILHLPRTTLKRGKHKWLRYYKLDDFQIPITVPSTSCWCLPSSPRYGISGVYIRGTKAAVSVLFVPCLPVQDDTAEDSLAPPLDFSSTHLTHIAIPVDTSVDNELPGPFCVDHSGRNVLGVIQQDNSHKLMLARYHPPEKPDSPGSVTVHWPQSPEKLDLQGVHSCYVDDASGTVHLIDRIEVFHTLSYV</sequence>
<dbReference type="InterPro" id="IPR036047">
    <property type="entry name" value="F-box-like_dom_sf"/>
</dbReference>
<proteinExistence type="predicted"/>
<gene>
    <name evidence="2" type="ORF">MIND_01388900</name>
</gene>
<name>A0A8H6RYI4_9AGAR</name>
<protein>
    <recommendedName>
        <fullName evidence="1">F-box domain-containing protein</fullName>
    </recommendedName>
</protein>
<keyword evidence="3" id="KW-1185">Reference proteome</keyword>
<feature type="domain" description="F-box" evidence="1">
    <location>
        <begin position="1"/>
        <end position="45"/>
    </location>
</feature>
<dbReference type="RefSeq" id="XP_037213304.1">
    <property type="nucleotide sequence ID" value="XM_037370303.1"/>
</dbReference>
<organism evidence="2 3">
    <name type="scientific">Mycena indigotica</name>
    <dbReference type="NCBI Taxonomy" id="2126181"/>
    <lineage>
        <taxon>Eukaryota</taxon>
        <taxon>Fungi</taxon>
        <taxon>Dikarya</taxon>
        <taxon>Basidiomycota</taxon>
        <taxon>Agaricomycotina</taxon>
        <taxon>Agaricomycetes</taxon>
        <taxon>Agaricomycetidae</taxon>
        <taxon>Agaricales</taxon>
        <taxon>Marasmiineae</taxon>
        <taxon>Mycenaceae</taxon>
        <taxon>Mycena</taxon>
    </lineage>
</organism>
<dbReference type="InterPro" id="IPR001810">
    <property type="entry name" value="F-box_dom"/>
</dbReference>
<evidence type="ECO:0000259" key="1">
    <source>
        <dbReference type="PROSITE" id="PS50181"/>
    </source>
</evidence>
<evidence type="ECO:0000313" key="3">
    <source>
        <dbReference type="Proteomes" id="UP000636479"/>
    </source>
</evidence>
<dbReference type="EMBL" id="JACAZF010000017">
    <property type="protein sequence ID" value="KAF7289273.1"/>
    <property type="molecule type" value="Genomic_DNA"/>
</dbReference>
<reference evidence="2" key="1">
    <citation type="submission" date="2020-05" db="EMBL/GenBank/DDBJ databases">
        <title>Mycena genomes resolve the evolution of fungal bioluminescence.</title>
        <authorList>
            <person name="Tsai I.J."/>
        </authorList>
    </citation>
    <scope>NUCLEOTIDE SEQUENCE</scope>
    <source>
        <strain evidence="2">171206Taipei</strain>
    </source>
</reference>
<dbReference type="PROSITE" id="PS50181">
    <property type="entry name" value="FBOX"/>
    <property type="match status" value="1"/>
</dbReference>
<dbReference type="SUPFAM" id="SSF81383">
    <property type="entry name" value="F-box domain"/>
    <property type="match status" value="1"/>
</dbReference>
<comment type="caution">
    <text evidence="2">The sequence shown here is derived from an EMBL/GenBank/DDBJ whole genome shotgun (WGS) entry which is preliminary data.</text>
</comment>